<dbReference type="InterPro" id="IPR036396">
    <property type="entry name" value="Cyt_P450_sf"/>
</dbReference>
<dbReference type="InterPro" id="IPR050364">
    <property type="entry name" value="Cytochrome_P450_fung"/>
</dbReference>
<dbReference type="OrthoDB" id="2789670at2759"/>
<dbReference type="PRINTS" id="PR00463">
    <property type="entry name" value="EP450I"/>
</dbReference>
<feature type="binding site" description="axial binding residue" evidence="13">
    <location>
        <position position="439"/>
    </location>
    <ligand>
        <name>heme</name>
        <dbReference type="ChEBI" id="CHEBI:30413"/>
    </ligand>
    <ligandPart>
        <name>Fe</name>
        <dbReference type="ChEBI" id="CHEBI:18248"/>
    </ligandPart>
</feature>
<dbReference type="InterPro" id="IPR002401">
    <property type="entry name" value="Cyt_P450_E_grp-I"/>
</dbReference>
<dbReference type="GO" id="GO:0020037">
    <property type="term" value="F:heme binding"/>
    <property type="evidence" value="ECO:0007669"/>
    <property type="project" value="InterPro"/>
</dbReference>
<dbReference type="InterPro" id="IPR001128">
    <property type="entry name" value="Cyt_P450"/>
</dbReference>
<keyword evidence="8" id="KW-1133">Transmembrane helix</keyword>
<evidence type="ECO:0000256" key="4">
    <source>
        <dbReference type="ARBA" id="ARBA00010617"/>
    </source>
</evidence>
<dbReference type="GO" id="GO:0004497">
    <property type="term" value="F:monooxygenase activity"/>
    <property type="evidence" value="ECO:0007669"/>
    <property type="project" value="UniProtKB-KW"/>
</dbReference>
<keyword evidence="16" id="KW-1185">Reference proteome</keyword>
<name>A0A8E2AYK2_9APHY</name>
<dbReference type="SUPFAM" id="SSF48264">
    <property type="entry name" value="Cytochrome P450"/>
    <property type="match status" value="1"/>
</dbReference>
<dbReference type="AlphaFoldDB" id="A0A8E2AYK2"/>
<dbReference type="PANTHER" id="PTHR46300:SF7">
    <property type="entry name" value="P450, PUTATIVE (EUROFUNG)-RELATED"/>
    <property type="match status" value="1"/>
</dbReference>
<evidence type="ECO:0000256" key="9">
    <source>
        <dbReference type="ARBA" id="ARBA00023002"/>
    </source>
</evidence>
<evidence type="ECO:0000256" key="11">
    <source>
        <dbReference type="ARBA" id="ARBA00023033"/>
    </source>
</evidence>
<sequence length="511" mass="57425">MSLNIAIALPLAGFLFALWLYRKAAVLSRRSLPLPPGPKRLPIIGNALDIPAEQQWKVYAHWAQKHGDVVYLQVFGQPIIVLNTMKAVLDLFEKRSANNSDRPHSEMIPLIGFDWSLGTMRYGQLWRRHRRAFHQFFNQSAVSAYEQRLCRLAPQFLRNLYKEPKGFAQHTEQVVGAQILSILYGIKAAEKDDEFISIMERGMRGVVIAFHSGSFLVDYLPFLKYVPAWMPGASFKKKAAKWKVDCLAMKQLPWQNVVVNGSDVPVAVKLSERLSHLDGEAYAAEEEIAENVAGIAYAAGADTTISTLQCFFQAMILFPEVQKSAQEELTRVVGPYRLPEFSDRAALPYINALCKECLRWQPVVPLGLAHRSIADDEYNGYLIPGGTILYQNTWGILHDPQMYPEPEEFKPERYLKDGKMSADVMDPAMAAFGAGRRICPGRYLSDLSIFINIACVLHTFDIMPALDAGSNKCEPIMMTGVVSHPEPFECSVKPRSRLAESLILSRSAEEE</sequence>
<proteinExistence type="inferred from homology"/>
<evidence type="ECO:0000256" key="5">
    <source>
        <dbReference type="ARBA" id="ARBA00022617"/>
    </source>
</evidence>
<gene>
    <name evidence="15" type="ORF">OBBRIDRAFT_728588</name>
</gene>
<evidence type="ECO:0000256" key="14">
    <source>
        <dbReference type="RuleBase" id="RU000461"/>
    </source>
</evidence>
<dbReference type="PANTHER" id="PTHR46300">
    <property type="entry name" value="P450, PUTATIVE (EUROFUNG)-RELATED-RELATED"/>
    <property type="match status" value="1"/>
</dbReference>
<dbReference type="PROSITE" id="PS00086">
    <property type="entry name" value="CYTOCHROME_P450"/>
    <property type="match status" value="1"/>
</dbReference>
<evidence type="ECO:0000256" key="3">
    <source>
        <dbReference type="ARBA" id="ARBA00005179"/>
    </source>
</evidence>
<keyword evidence="5 13" id="KW-0349">Heme</keyword>
<comment type="pathway">
    <text evidence="3">Secondary metabolite biosynthesis.</text>
</comment>
<dbReference type="Gene3D" id="1.10.630.10">
    <property type="entry name" value="Cytochrome P450"/>
    <property type="match status" value="1"/>
</dbReference>
<comment type="cofactor">
    <cofactor evidence="1 13">
        <name>heme</name>
        <dbReference type="ChEBI" id="CHEBI:30413"/>
    </cofactor>
</comment>
<keyword evidence="11 14" id="KW-0503">Monooxygenase</keyword>
<dbReference type="GO" id="GO:0016020">
    <property type="term" value="C:membrane"/>
    <property type="evidence" value="ECO:0007669"/>
    <property type="project" value="UniProtKB-SubCell"/>
</dbReference>
<evidence type="ECO:0000256" key="10">
    <source>
        <dbReference type="ARBA" id="ARBA00023004"/>
    </source>
</evidence>
<keyword evidence="7 13" id="KW-0479">Metal-binding</keyword>
<evidence type="ECO:0000313" key="16">
    <source>
        <dbReference type="Proteomes" id="UP000250043"/>
    </source>
</evidence>
<dbReference type="Proteomes" id="UP000250043">
    <property type="component" value="Unassembled WGS sequence"/>
</dbReference>
<evidence type="ECO:0000256" key="13">
    <source>
        <dbReference type="PIRSR" id="PIRSR602401-1"/>
    </source>
</evidence>
<evidence type="ECO:0000256" key="7">
    <source>
        <dbReference type="ARBA" id="ARBA00022723"/>
    </source>
</evidence>
<dbReference type="GO" id="GO:0005506">
    <property type="term" value="F:iron ion binding"/>
    <property type="evidence" value="ECO:0007669"/>
    <property type="project" value="InterPro"/>
</dbReference>
<evidence type="ECO:0000256" key="12">
    <source>
        <dbReference type="ARBA" id="ARBA00023136"/>
    </source>
</evidence>
<dbReference type="InterPro" id="IPR017972">
    <property type="entry name" value="Cyt_P450_CS"/>
</dbReference>
<comment type="subcellular location">
    <subcellularLocation>
        <location evidence="2">Membrane</location>
        <topology evidence="2">Single-pass membrane protein</topology>
    </subcellularLocation>
</comment>
<keyword evidence="12" id="KW-0472">Membrane</keyword>
<comment type="similarity">
    <text evidence="4 14">Belongs to the cytochrome P450 family.</text>
</comment>
<keyword evidence="9 14" id="KW-0560">Oxidoreductase</keyword>
<protein>
    <submittedName>
        <fullName evidence="15">CyP450 monooxygenase</fullName>
    </submittedName>
</protein>
<evidence type="ECO:0000256" key="2">
    <source>
        <dbReference type="ARBA" id="ARBA00004167"/>
    </source>
</evidence>
<evidence type="ECO:0000256" key="8">
    <source>
        <dbReference type="ARBA" id="ARBA00022989"/>
    </source>
</evidence>
<evidence type="ECO:0000256" key="6">
    <source>
        <dbReference type="ARBA" id="ARBA00022692"/>
    </source>
</evidence>
<dbReference type="GO" id="GO:0016705">
    <property type="term" value="F:oxidoreductase activity, acting on paired donors, with incorporation or reduction of molecular oxygen"/>
    <property type="evidence" value="ECO:0007669"/>
    <property type="project" value="InterPro"/>
</dbReference>
<evidence type="ECO:0000256" key="1">
    <source>
        <dbReference type="ARBA" id="ARBA00001971"/>
    </source>
</evidence>
<dbReference type="EMBL" id="KV722384">
    <property type="protein sequence ID" value="OCH91504.1"/>
    <property type="molecule type" value="Genomic_DNA"/>
</dbReference>
<dbReference type="CDD" id="cd11065">
    <property type="entry name" value="CYP64-like"/>
    <property type="match status" value="1"/>
</dbReference>
<accession>A0A8E2AYK2</accession>
<keyword evidence="6" id="KW-0812">Transmembrane</keyword>
<reference evidence="15 16" key="1">
    <citation type="submission" date="2016-07" db="EMBL/GenBank/DDBJ databases">
        <title>Draft genome of the white-rot fungus Obba rivulosa 3A-2.</title>
        <authorList>
            <consortium name="DOE Joint Genome Institute"/>
            <person name="Miettinen O."/>
            <person name="Riley R."/>
            <person name="Acob R."/>
            <person name="Barry K."/>
            <person name="Cullen D."/>
            <person name="De Vries R."/>
            <person name="Hainaut M."/>
            <person name="Hatakka A."/>
            <person name="Henrissat B."/>
            <person name="Hilden K."/>
            <person name="Kuo R."/>
            <person name="Labutti K."/>
            <person name="Lipzen A."/>
            <person name="Makela M.R."/>
            <person name="Sandor L."/>
            <person name="Spatafora J.W."/>
            <person name="Grigoriev I.V."/>
            <person name="Hibbett D.S."/>
        </authorList>
    </citation>
    <scope>NUCLEOTIDE SEQUENCE [LARGE SCALE GENOMIC DNA]</scope>
    <source>
        <strain evidence="15 16">3A-2</strain>
    </source>
</reference>
<keyword evidence="10 13" id="KW-0408">Iron</keyword>
<dbReference type="PRINTS" id="PR00385">
    <property type="entry name" value="P450"/>
</dbReference>
<evidence type="ECO:0000313" key="15">
    <source>
        <dbReference type="EMBL" id="OCH91504.1"/>
    </source>
</evidence>
<dbReference type="Pfam" id="PF00067">
    <property type="entry name" value="p450"/>
    <property type="match status" value="1"/>
</dbReference>
<organism evidence="15 16">
    <name type="scientific">Obba rivulosa</name>
    <dbReference type="NCBI Taxonomy" id="1052685"/>
    <lineage>
        <taxon>Eukaryota</taxon>
        <taxon>Fungi</taxon>
        <taxon>Dikarya</taxon>
        <taxon>Basidiomycota</taxon>
        <taxon>Agaricomycotina</taxon>
        <taxon>Agaricomycetes</taxon>
        <taxon>Polyporales</taxon>
        <taxon>Gelatoporiaceae</taxon>
        <taxon>Obba</taxon>
    </lineage>
</organism>